<dbReference type="EMBL" id="LR796233">
    <property type="protein sequence ID" value="CAB4128990.1"/>
    <property type="molecule type" value="Genomic_DNA"/>
</dbReference>
<reference evidence="1" key="1">
    <citation type="submission" date="2020-04" db="EMBL/GenBank/DDBJ databases">
        <authorList>
            <person name="Chiriac C."/>
            <person name="Salcher M."/>
            <person name="Ghai R."/>
            <person name="Kavagutti S V."/>
        </authorList>
    </citation>
    <scope>NUCLEOTIDE SEQUENCE</scope>
</reference>
<accession>A0A6J5L873</accession>
<sequence length="1023" mass="112447">MAQNTRQTNLLVQQDWTKIYQTFTNADFSSYDFETLRNTMINYIKVYYPDTFNDFLDSSEYLALIDMIAFLGQSLAFRTDLNARENFIDTAQRRDSILKLARMLSYNPKRTTAASGLLKIDSIKTTEAIYDSNGMNLANATVHWNDLTNDNWLEQFTTIFSATLLTSQAFGKPGNSQKIAGIQTDEYGVAINGANLPVAPFTVKVQGNTMNFEAVSATSVGESYIYEDDPTKTGQFNILYRNDNNGNGSNNTGFFLFFKQGSLNATQFSISNAIPNNYVPVATNNITNDDQWLYALDVSGNPSTLWSAVPALPGINVVFNNLTEKNLYQINSLNNDQVNLVFGDGAFANIPQGNFKFYFRTGNGLTHTIGPDDLSAVSVSFNYLSKNNTVETMTVSASLKYTVTNGVATQTLSEIKSAAPQQYYTQNRMITGEDYNIFPQTSFTSIQKVKAVNRTSSGVSLYLDAIDPTGSYSSTNIFSDDGIISANNKVNSTTFSFLTPNDIYSVIYNRIIPIIDSTEMRNYYYGNVSLYPKQNAPTAFGGNLVFVSTSSTTMSSTGFLSNVHTLGNAVQIGSGVTSSLKYIATGASLQFVANGVPFYAAVKSVTSNGDVNEPSRITFGTVVPNTAVLSDSTLTGANCIIPPYKNNLSSELIATMISQIQATVNFGLRFDQAEQTWVNIPPSEIGTSTNWLLKFNYTKGLYTVEYKVIEYTFGSVAETKFYFNPEDRVYDSATGLTVTDSIKILKINTISNTAVPLGSDVTWQIYDTITQADGYVDDSQVVIKFPSTQMLNVPDNPDLYTTVANTAPTRSGLYFQYKHNSPARGRIDPTPINIVDLYILTAAYTTSYVSWLRDLTGTVVEPIPPTSSSLEIAYSTLDNFKTISDTIVYNPAKFKPLFGAKAVPNLRARFQIVKNNSVGLTDNEIKIQVVSAINTYFDPINWNFGETFYFSELAAYLHATLAPNISSIVIVPADNSLVFGNYFQINADPWEIITSAATVNDIDIVSAVTAAQLNLGNTLVGTF</sequence>
<protein>
    <recommendedName>
        <fullName evidence="2">Baseplate wedge subunit</fullName>
    </recommendedName>
</protein>
<gene>
    <name evidence="1" type="ORF">UFOVP112_120</name>
</gene>
<evidence type="ECO:0008006" key="2">
    <source>
        <dbReference type="Google" id="ProtNLM"/>
    </source>
</evidence>
<name>A0A6J5L873_9CAUD</name>
<proteinExistence type="predicted"/>
<organism evidence="1">
    <name type="scientific">uncultured Caudovirales phage</name>
    <dbReference type="NCBI Taxonomy" id="2100421"/>
    <lineage>
        <taxon>Viruses</taxon>
        <taxon>Duplodnaviria</taxon>
        <taxon>Heunggongvirae</taxon>
        <taxon>Uroviricota</taxon>
        <taxon>Caudoviricetes</taxon>
        <taxon>Peduoviridae</taxon>
        <taxon>Maltschvirus</taxon>
        <taxon>Maltschvirus maltsch</taxon>
    </lineage>
</organism>
<evidence type="ECO:0000313" key="1">
    <source>
        <dbReference type="EMBL" id="CAB4128990.1"/>
    </source>
</evidence>